<dbReference type="InterPro" id="IPR000864">
    <property type="entry name" value="Prot_inh_pot1"/>
</dbReference>
<dbReference type="GO" id="GO:0004867">
    <property type="term" value="F:serine-type endopeptidase inhibitor activity"/>
    <property type="evidence" value="ECO:0007669"/>
    <property type="project" value="UniProtKB-KW"/>
</dbReference>
<evidence type="ECO:0000313" key="4">
    <source>
        <dbReference type="EMBL" id="ONI26577.1"/>
    </source>
</evidence>
<dbReference type="Gene3D" id="3.30.10.10">
    <property type="entry name" value="Trypsin Inhibitor V, subunit A"/>
    <property type="match status" value="1"/>
</dbReference>
<dbReference type="GO" id="GO:0009611">
    <property type="term" value="P:response to wounding"/>
    <property type="evidence" value="ECO:0007669"/>
    <property type="project" value="InterPro"/>
</dbReference>
<dbReference type="SUPFAM" id="SSF54654">
    <property type="entry name" value="CI-2 family of serine protease inhibitors"/>
    <property type="match status" value="1"/>
</dbReference>
<dbReference type="Pfam" id="PF00280">
    <property type="entry name" value="potato_inhibit"/>
    <property type="match status" value="1"/>
</dbReference>
<name>A0A251QS16_PRUPE</name>
<protein>
    <submittedName>
        <fullName evidence="4">Uncharacterized protein</fullName>
    </submittedName>
</protein>
<reference evidence="4 5" key="1">
    <citation type="journal article" date="2013" name="Nat. Genet.">
        <title>The high-quality draft genome of peach (Prunus persica) identifies unique patterns of genetic diversity, domestication and genome evolution.</title>
        <authorList>
            <consortium name="International Peach Genome Initiative"/>
            <person name="Verde I."/>
            <person name="Abbott A.G."/>
            <person name="Scalabrin S."/>
            <person name="Jung S."/>
            <person name="Shu S."/>
            <person name="Marroni F."/>
            <person name="Zhebentyayeva T."/>
            <person name="Dettori M.T."/>
            <person name="Grimwood J."/>
            <person name="Cattonaro F."/>
            <person name="Zuccolo A."/>
            <person name="Rossini L."/>
            <person name="Jenkins J."/>
            <person name="Vendramin E."/>
            <person name="Meisel L.A."/>
            <person name="Decroocq V."/>
            <person name="Sosinski B."/>
            <person name="Prochnik S."/>
            <person name="Mitros T."/>
            <person name="Policriti A."/>
            <person name="Cipriani G."/>
            <person name="Dondini L."/>
            <person name="Ficklin S."/>
            <person name="Goodstein D.M."/>
            <person name="Xuan P."/>
            <person name="Del Fabbro C."/>
            <person name="Aramini V."/>
            <person name="Copetti D."/>
            <person name="Gonzalez S."/>
            <person name="Horner D.S."/>
            <person name="Falchi R."/>
            <person name="Lucas S."/>
            <person name="Mica E."/>
            <person name="Maldonado J."/>
            <person name="Lazzari B."/>
            <person name="Bielenberg D."/>
            <person name="Pirona R."/>
            <person name="Miculan M."/>
            <person name="Barakat A."/>
            <person name="Testolin R."/>
            <person name="Stella A."/>
            <person name="Tartarini S."/>
            <person name="Tonutti P."/>
            <person name="Arus P."/>
            <person name="Orellana A."/>
            <person name="Wells C."/>
            <person name="Main D."/>
            <person name="Vizzotto G."/>
            <person name="Silva H."/>
            <person name="Salamini F."/>
            <person name="Schmutz J."/>
            <person name="Morgante M."/>
            <person name="Rokhsar D.S."/>
        </authorList>
    </citation>
    <scope>NUCLEOTIDE SEQUENCE [LARGE SCALE GENOMIC DNA]</scope>
    <source>
        <strain evidence="5">cv. Nemared</strain>
    </source>
</reference>
<evidence type="ECO:0000313" key="5">
    <source>
        <dbReference type="Proteomes" id="UP000006882"/>
    </source>
</evidence>
<dbReference type="PANTHER" id="PTHR33091">
    <property type="entry name" value="PROTEIN, PUTATIVE, EXPRESSED-RELATED"/>
    <property type="match status" value="1"/>
</dbReference>
<dbReference type="Proteomes" id="UP000006882">
    <property type="component" value="Chromosome G1"/>
</dbReference>
<sequence>MHPSLPPSLTNISQEISVGTLTQKAMMASGCKGKDSWPELVGAEGKVAKATIERENPLVTALILHLGAPITQDLRFDRVRVWVNTNGIVTWIPVIA</sequence>
<keyword evidence="2" id="KW-0646">Protease inhibitor</keyword>
<dbReference type="PROSITE" id="PS00285">
    <property type="entry name" value="POTATO_INHIBITOR"/>
    <property type="match status" value="1"/>
</dbReference>
<keyword evidence="3" id="KW-0722">Serine protease inhibitor</keyword>
<dbReference type="EMBL" id="CM007651">
    <property type="protein sequence ID" value="ONI26577.1"/>
    <property type="molecule type" value="Genomic_DNA"/>
</dbReference>
<dbReference type="Gramene" id="ONI26577">
    <property type="protein sequence ID" value="ONI26577"/>
    <property type="gene ID" value="PRUPE_1G032100"/>
</dbReference>
<gene>
    <name evidence="4" type="ORF">PRUPE_1G032100</name>
</gene>
<evidence type="ECO:0000256" key="2">
    <source>
        <dbReference type="ARBA" id="ARBA00022690"/>
    </source>
</evidence>
<dbReference type="InterPro" id="IPR036354">
    <property type="entry name" value="Prot_inh_pot1_sf"/>
</dbReference>
<keyword evidence="5" id="KW-1185">Reference proteome</keyword>
<comment type="similarity">
    <text evidence="1">Belongs to the protease inhibitor I13 (potato type I serine protease inhibitor) family.</text>
</comment>
<dbReference type="PRINTS" id="PR00292">
    <property type="entry name" value="POTATOINHBTR"/>
</dbReference>
<dbReference type="SMR" id="A0A251QS16"/>
<dbReference type="AlphaFoldDB" id="A0A251QS16"/>
<evidence type="ECO:0000256" key="1">
    <source>
        <dbReference type="ARBA" id="ARBA00008210"/>
    </source>
</evidence>
<dbReference type="PANTHER" id="PTHR33091:SF94">
    <property type="entry name" value="PROTEASE INHIBITOR PROTEIN"/>
    <property type="match status" value="1"/>
</dbReference>
<proteinExistence type="inferred from homology"/>
<evidence type="ECO:0000256" key="3">
    <source>
        <dbReference type="ARBA" id="ARBA00022900"/>
    </source>
</evidence>
<dbReference type="OrthoDB" id="10013825at2759"/>
<accession>A0A251QS16</accession>
<organism evidence="4 5">
    <name type="scientific">Prunus persica</name>
    <name type="common">Peach</name>
    <name type="synonym">Amygdalus persica</name>
    <dbReference type="NCBI Taxonomy" id="3760"/>
    <lineage>
        <taxon>Eukaryota</taxon>
        <taxon>Viridiplantae</taxon>
        <taxon>Streptophyta</taxon>
        <taxon>Embryophyta</taxon>
        <taxon>Tracheophyta</taxon>
        <taxon>Spermatophyta</taxon>
        <taxon>Magnoliopsida</taxon>
        <taxon>eudicotyledons</taxon>
        <taxon>Gunneridae</taxon>
        <taxon>Pentapetalae</taxon>
        <taxon>rosids</taxon>
        <taxon>fabids</taxon>
        <taxon>Rosales</taxon>
        <taxon>Rosaceae</taxon>
        <taxon>Amygdaloideae</taxon>
        <taxon>Amygdaleae</taxon>
        <taxon>Prunus</taxon>
    </lineage>
</organism>